<dbReference type="AlphaFoldDB" id="A0A822YPG6"/>
<evidence type="ECO:0000313" key="1">
    <source>
        <dbReference type="EMBL" id="DAD32905.1"/>
    </source>
</evidence>
<keyword evidence="2" id="KW-1185">Reference proteome</keyword>
<organism evidence="1 2">
    <name type="scientific">Nelumbo nucifera</name>
    <name type="common">Sacred lotus</name>
    <dbReference type="NCBI Taxonomy" id="4432"/>
    <lineage>
        <taxon>Eukaryota</taxon>
        <taxon>Viridiplantae</taxon>
        <taxon>Streptophyta</taxon>
        <taxon>Embryophyta</taxon>
        <taxon>Tracheophyta</taxon>
        <taxon>Spermatophyta</taxon>
        <taxon>Magnoliopsida</taxon>
        <taxon>Proteales</taxon>
        <taxon>Nelumbonaceae</taxon>
        <taxon>Nelumbo</taxon>
    </lineage>
</organism>
<gene>
    <name evidence="1" type="ORF">HUJ06_011756</name>
</gene>
<dbReference type="Proteomes" id="UP000607653">
    <property type="component" value="Unassembled WGS sequence"/>
</dbReference>
<proteinExistence type="predicted"/>
<comment type="caution">
    <text evidence="1">The sequence shown here is derived from an EMBL/GenBank/DDBJ whole genome shotgun (WGS) entry which is preliminary data.</text>
</comment>
<dbReference type="EMBL" id="DUZY01000003">
    <property type="protein sequence ID" value="DAD32905.1"/>
    <property type="molecule type" value="Genomic_DNA"/>
</dbReference>
<accession>A0A822YPG6</accession>
<evidence type="ECO:0000313" key="2">
    <source>
        <dbReference type="Proteomes" id="UP000607653"/>
    </source>
</evidence>
<reference evidence="1 2" key="1">
    <citation type="journal article" date="2020" name="Mol. Biol. Evol.">
        <title>Distinct Expression and Methylation Patterns for Genes with Different Fates following a Single Whole-Genome Duplication in Flowering Plants.</title>
        <authorList>
            <person name="Shi T."/>
            <person name="Rahmani R.S."/>
            <person name="Gugger P.F."/>
            <person name="Wang M."/>
            <person name="Li H."/>
            <person name="Zhang Y."/>
            <person name="Li Z."/>
            <person name="Wang Q."/>
            <person name="Van de Peer Y."/>
            <person name="Marchal K."/>
            <person name="Chen J."/>
        </authorList>
    </citation>
    <scope>NUCLEOTIDE SEQUENCE [LARGE SCALE GENOMIC DNA]</scope>
    <source>
        <tissue evidence="1">Leaf</tissue>
    </source>
</reference>
<sequence length="146" mass="15982">MASVYAAEGIVMTPEGCSSATFSKHPEGLEGAADRSCVFVSVNVDVSVSEGENGSEKDIWNKESCTTPTAAECRIPESVRLVPSDLIWVRLRVKAKHETEGLRTSAKNDSLASEIRVFPLHSNHGRRCTLSRVSPLKHVRFRLLTS</sequence>
<protein>
    <submittedName>
        <fullName evidence="1">Uncharacterized protein</fullName>
    </submittedName>
</protein>
<name>A0A822YPG6_NELNU</name>